<dbReference type="Gene3D" id="3.10.450.50">
    <property type="match status" value="1"/>
</dbReference>
<protein>
    <recommendedName>
        <fullName evidence="3">SnoaL-like domain-containing protein</fullName>
    </recommendedName>
</protein>
<dbReference type="Proteomes" id="UP000230423">
    <property type="component" value="Unassembled WGS sequence"/>
</dbReference>
<gene>
    <name evidence="1" type="ORF">TELCIR_17266</name>
</gene>
<dbReference type="AlphaFoldDB" id="A0A2G9TTF1"/>
<dbReference type="SUPFAM" id="SSF54427">
    <property type="entry name" value="NTF2-like"/>
    <property type="match status" value="1"/>
</dbReference>
<dbReference type="InterPro" id="IPR032710">
    <property type="entry name" value="NTF2-like_dom_sf"/>
</dbReference>
<name>A0A2G9TTF1_TELCI</name>
<dbReference type="OrthoDB" id="5852458at2759"/>
<evidence type="ECO:0008006" key="3">
    <source>
        <dbReference type="Google" id="ProtNLM"/>
    </source>
</evidence>
<evidence type="ECO:0000313" key="1">
    <source>
        <dbReference type="EMBL" id="PIO61217.1"/>
    </source>
</evidence>
<evidence type="ECO:0000313" key="2">
    <source>
        <dbReference type="Proteomes" id="UP000230423"/>
    </source>
</evidence>
<proteinExistence type="predicted"/>
<accession>A0A2G9TTF1</accession>
<sequence length="153" mass="17817">MASKCLKAFNPFCLKGWSSYLNEYLTTALRMKAEEVREALKPIYDELEKGIAERNMDVIFKHLHTDCVVVQKNKEVSYGKEQIATKVKKFLEEHQPKNIKRSNATYCGCECCICVSVEVGFDTPKGPAKVVEHHIWKKQSDEWKLYHVEYEMH</sequence>
<reference evidence="1 2" key="1">
    <citation type="submission" date="2015-09" db="EMBL/GenBank/DDBJ databases">
        <title>Draft genome of the parasitic nematode Teladorsagia circumcincta isolate WARC Sus (inbred).</title>
        <authorList>
            <person name="Mitreva M."/>
        </authorList>
    </citation>
    <scope>NUCLEOTIDE SEQUENCE [LARGE SCALE GENOMIC DNA]</scope>
    <source>
        <strain evidence="1 2">S</strain>
    </source>
</reference>
<organism evidence="1 2">
    <name type="scientific">Teladorsagia circumcincta</name>
    <name type="common">Brown stomach worm</name>
    <name type="synonym">Ostertagia circumcincta</name>
    <dbReference type="NCBI Taxonomy" id="45464"/>
    <lineage>
        <taxon>Eukaryota</taxon>
        <taxon>Metazoa</taxon>
        <taxon>Ecdysozoa</taxon>
        <taxon>Nematoda</taxon>
        <taxon>Chromadorea</taxon>
        <taxon>Rhabditida</taxon>
        <taxon>Rhabditina</taxon>
        <taxon>Rhabditomorpha</taxon>
        <taxon>Strongyloidea</taxon>
        <taxon>Trichostrongylidae</taxon>
        <taxon>Teladorsagia</taxon>
    </lineage>
</organism>
<dbReference type="EMBL" id="KZ354009">
    <property type="protein sequence ID" value="PIO61217.1"/>
    <property type="molecule type" value="Genomic_DNA"/>
</dbReference>
<keyword evidence="2" id="KW-1185">Reference proteome</keyword>